<dbReference type="AlphaFoldDB" id="A0A6G8IHV8"/>
<name>A0A6G8IHV8_9BURK</name>
<dbReference type="EMBL" id="CP049989">
    <property type="protein sequence ID" value="QIM52782.1"/>
    <property type="molecule type" value="Genomic_DNA"/>
</dbReference>
<dbReference type="Pfam" id="PF03401">
    <property type="entry name" value="TctC"/>
    <property type="match status" value="1"/>
</dbReference>
<dbReference type="InterPro" id="IPR006311">
    <property type="entry name" value="TAT_signal"/>
</dbReference>
<dbReference type="SUPFAM" id="SSF53850">
    <property type="entry name" value="Periplasmic binding protein-like II"/>
    <property type="match status" value="1"/>
</dbReference>
<sequence length="333" mass="34549">MNQPPTPSTGPQRRALMTGLLAALATAGLAGPAQAQAWPARPIRLVVGYSAGGGVDAMARLLAPRLSELLGQQVVVENRTGAAGLIAGDTVARAAPDGYTLMLGDSSLLIAQHLQPRMSFDPLKAFTPVASVFTLPLIIVTSNDFPAKTPAEFVKLLKEQPGRYSFATSGVGTVHHLGFEMLKGQTRSFVVHIPYRGAAQIVPDVMSGQVPIGVVSAASAIAQARAGKLRALALMNPVKLAGAEDVPALSDALPGFSAVPRLYVLAPTGTPAPIVERLSDAIRQVMAAPDIAQVAAQQGAVPAYLAAGPMAAELPRESAAWGKVIREQKISNQ</sequence>
<dbReference type="PIRSF" id="PIRSF017082">
    <property type="entry name" value="YflP"/>
    <property type="match status" value="1"/>
</dbReference>
<proteinExistence type="inferred from homology"/>
<protein>
    <submittedName>
        <fullName evidence="3">Tripartite tricarboxylate transporter substrate binding protein</fullName>
    </submittedName>
</protein>
<feature type="chain" id="PRO_5026344706" evidence="2">
    <location>
        <begin position="36"/>
        <end position="333"/>
    </location>
</feature>
<dbReference type="InterPro" id="IPR042100">
    <property type="entry name" value="Bug_dom1"/>
</dbReference>
<keyword evidence="2" id="KW-0732">Signal</keyword>
<dbReference type="RefSeq" id="WP_166227384.1">
    <property type="nucleotide sequence ID" value="NZ_CP049989.1"/>
</dbReference>
<gene>
    <name evidence="3" type="ORF">G9Q37_11810</name>
</gene>
<dbReference type="PANTHER" id="PTHR42928:SF5">
    <property type="entry name" value="BLR1237 PROTEIN"/>
    <property type="match status" value="1"/>
</dbReference>
<comment type="similarity">
    <text evidence="1">Belongs to the UPF0065 (bug) family.</text>
</comment>
<dbReference type="PANTHER" id="PTHR42928">
    <property type="entry name" value="TRICARBOXYLATE-BINDING PROTEIN"/>
    <property type="match status" value="1"/>
</dbReference>
<dbReference type="InterPro" id="IPR005064">
    <property type="entry name" value="BUG"/>
</dbReference>
<dbReference type="Gene3D" id="3.40.190.150">
    <property type="entry name" value="Bordetella uptake gene, domain 1"/>
    <property type="match status" value="1"/>
</dbReference>
<evidence type="ECO:0000256" key="2">
    <source>
        <dbReference type="SAM" id="SignalP"/>
    </source>
</evidence>
<reference evidence="3 4" key="1">
    <citation type="submission" date="2020-03" db="EMBL/GenBank/DDBJ databases">
        <title>Hydrogenophaga sp. nov. isolated from cyanobacterial mat.</title>
        <authorList>
            <person name="Thorat V."/>
            <person name="Kirdat K."/>
            <person name="Tiwarekar B."/>
            <person name="Costa E.D."/>
            <person name="Yadav A."/>
        </authorList>
    </citation>
    <scope>NUCLEOTIDE SEQUENCE [LARGE SCALE GENOMIC DNA]</scope>
    <source>
        <strain evidence="3 4">BA0156</strain>
    </source>
</reference>
<dbReference type="Gene3D" id="3.40.190.10">
    <property type="entry name" value="Periplasmic binding protein-like II"/>
    <property type="match status" value="1"/>
</dbReference>
<dbReference type="Proteomes" id="UP000503162">
    <property type="component" value="Chromosome"/>
</dbReference>
<evidence type="ECO:0000313" key="3">
    <source>
        <dbReference type="EMBL" id="QIM52782.1"/>
    </source>
</evidence>
<evidence type="ECO:0000256" key="1">
    <source>
        <dbReference type="ARBA" id="ARBA00006987"/>
    </source>
</evidence>
<dbReference type="PROSITE" id="PS51318">
    <property type="entry name" value="TAT"/>
    <property type="match status" value="1"/>
</dbReference>
<keyword evidence="4" id="KW-1185">Reference proteome</keyword>
<organism evidence="3 4">
    <name type="scientific">Hydrogenophaga crocea</name>
    <dbReference type="NCBI Taxonomy" id="2716225"/>
    <lineage>
        <taxon>Bacteria</taxon>
        <taxon>Pseudomonadati</taxon>
        <taxon>Pseudomonadota</taxon>
        <taxon>Betaproteobacteria</taxon>
        <taxon>Burkholderiales</taxon>
        <taxon>Comamonadaceae</taxon>
        <taxon>Hydrogenophaga</taxon>
    </lineage>
</organism>
<evidence type="ECO:0000313" key="4">
    <source>
        <dbReference type="Proteomes" id="UP000503162"/>
    </source>
</evidence>
<feature type="signal peptide" evidence="2">
    <location>
        <begin position="1"/>
        <end position="35"/>
    </location>
</feature>
<accession>A0A6G8IHV8</accession>
<dbReference type="KEGG" id="hcz:G9Q37_11810"/>